<dbReference type="AlphaFoldDB" id="A0A165SW46"/>
<dbReference type="Proteomes" id="UP000076727">
    <property type="component" value="Unassembled WGS sequence"/>
</dbReference>
<evidence type="ECO:0000256" key="1">
    <source>
        <dbReference type="SAM" id="MobiDB-lite"/>
    </source>
</evidence>
<evidence type="ECO:0000313" key="2">
    <source>
        <dbReference type="EMBL" id="KZT72576.1"/>
    </source>
</evidence>
<gene>
    <name evidence="2" type="ORF">DAEQUDRAFT_809022</name>
</gene>
<feature type="compositionally biased region" description="Polar residues" evidence="1">
    <location>
        <begin position="387"/>
        <end position="398"/>
    </location>
</feature>
<sequence>MQRRRRPLDHEAAPLTATNLLSISAQVAQSDKGKLLHDFIESQRLYMSRYSTEGRAVTAAWDRNAAGGTTGTPPHKDCPKEILASAFDTPILKPRVPLVQGLDPISPPQDDTGTTAGGAIASRSNAKLSKASESKRVTARAEIQEENVPETGAKRQTKHGGQQEGEKQGRISKQQTLDRYTAKAKTEAKGMQLNNKRRRSPDSSGPEHTARLAERRERRRVKRSIVAPKAPDPASDERDGSSNGKQGVTKAKRKSKATSLAAGLALMHGFTAKNIGKNRLTTQPERRTGVFNKGKASAKVGTSTKRNAIFAAFSESQFLNKAERNSKRREEPLDETHPTSFGCSQDSESSAEEPIERRLRHRLAASKADTDEVAQHHPEHRHCEVSDNGQSATSQQPGNKRAASIVWDIEINGGSLPLGSDCTGMEKPEDGTIILNTQAQKWMDSTSKSTKSASNAEFVEKEKQMNRYEERAGSQVALEATVDHASAVSLRPSESASQLPHCVVSSTPQLHVSRFFAPLPVSPSACNHSKSLSAAEGEEALPSQLPSSPILVSCQASPDEDPMERSLPMDIDPSVISQAIRPVLLDTSPLTYMSPASISLSALEQELQALDADDHGLMYAARGQGSSTYRGQGGQFSVLSAPGAERDNPRLELYGPMHAADNTRLGSDPSALSLYIPETYVEWDDQSRYSVQQEEHLDYVMDPGTGTRICAEFDDGEGELEEWQDEAVLDEPMMVAESHISLDDALPYTDGESAADTLSCDSRLHELPTTYQREIHPTESQGSYVAEENFGAVDSIPQTASSWCSVTEDPEPAMISYSPSVIASEVSTELLVPNFAQGRDLLLGLSEHGGNRNPYSITSVEEDVARSLRGHWLPQRL</sequence>
<keyword evidence="3" id="KW-1185">Reference proteome</keyword>
<evidence type="ECO:0000313" key="3">
    <source>
        <dbReference type="Proteomes" id="UP000076727"/>
    </source>
</evidence>
<proteinExistence type="predicted"/>
<reference evidence="2 3" key="1">
    <citation type="journal article" date="2016" name="Mol. Biol. Evol.">
        <title>Comparative Genomics of Early-Diverging Mushroom-Forming Fungi Provides Insights into the Origins of Lignocellulose Decay Capabilities.</title>
        <authorList>
            <person name="Nagy L.G."/>
            <person name="Riley R."/>
            <person name="Tritt A."/>
            <person name="Adam C."/>
            <person name="Daum C."/>
            <person name="Floudas D."/>
            <person name="Sun H."/>
            <person name="Yadav J.S."/>
            <person name="Pangilinan J."/>
            <person name="Larsson K.H."/>
            <person name="Matsuura K."/>
            <person name="Barry K."/>
            <person name="Labutti K."/>
            <person name="Kuo R."/>
            <person name="Ohm R.A."/>
            <person name="Bhattacharya S.S."/>
            <person name="Shirouzu T."/>
            <person name="Yoshinaga Y."/>
            <person name="Martin F.M."/>
            <person name="Grigoriev I.V."/>
            <person name="Hibbett D.S."/>
        </authorList>
    </citation>
    <scope>NUCLEOTIDE SEQUENCE [LARGE SCALE GENOMIC DNA]</scope>
    <source>
        <strain evidence="2 3">L-15889</strain>
    </source>
</reference>
<feature type="compositionally biased region" description="Polar residues" evidence="1">
    <location>
        <begin position="338"/>
        <end position="348"/>
    </location>
</feature>
<feature type="region of interest" description="Disordered" evidence="1">
    <location>
        <begin position="444"/>
        <end position="467"/>
    </location>
</feature>
<feature type="region of interest" description="Disordered" evidence="1">
    <location>
        <begin position="98"/>
        <end position="256"/>
    </location>
</feature>
<feature type="compositionally biased region" description="Basic and acidic residues" evidence="1">
    <location>
        <begin position="458"/>
        <end position="467"/>
    </location>
</feature>
<accession>A0A165SW46</accession>
<dbReference type="OrthoDB" id="2537141at2759"/>
<name>A0A165SW46_9APHY</name>
<feature type="compositionally biased region" description="Low complexity" evidence="1">
    <location>
        <begin position="445"/>
        <end position="456"/>
    </location>
</feature>
<feature type="region of interest" description="Disordered" evidence="1">
    <location>
        <begin position="533"/>
        <end position="566"/>
    </location>
</feature>
<organism evidence="2 3">
    <name type="scientific">Daedalea quercina L-15889</name>
    <dbReference type="NCBI Taxonomy" id="1314783"/>
    <lineage>
        <taxon>Eukaryota</taxon>
        <taxon>Fungi</taxon>
        <taxon>Dikarya</taxon>
        <taxon>Basidiomycota</taxon>
        <taxon>Agaricomycotina</taxon>
        <taxon>Agaricomycetes</taxon>
        <taxon>Polyporales</taxon>
        <taxon>Fomitopsis</taxon>
    </lineage>
</organism>
<protein>
    <submittedName>
        <fullName evidence="2">Uncharacterized protein</fullName>
    </submittedName>
</protein>
<dbReference type="EMBL" id="KV429040">
    <property type="protein sequence ID" value="KZT72576.1"/>
    <property type="molecule type" value="Genomic_DNA"/>
</dbReference>
<feature type="region of interest" description="Disordered" evidence="1">
    <location>
        <begin position="321"/>
        <end position="401"/>
    </location>
</feature>
<feature type="compositionally biased region" description="Basic and acidic residues" evidence="1">
    <location>
        <begin position="321"/>
        <end position="337"/>
    </location>
</feature>
<dbReference type="STRING" id="1314783.A0A165SW46"/>
<feature type="compositionally biased region" description="Basic and acidic residues" evidence="1">
    <location>
        <begin position="368"/>
        <end position="385"/>
    </location>
</feature>